<dbReference type="PATRIC" id="fig|1716141.3.peg.5588"/>
<comment type="caution">
    <text evidence="2">The sequence shown here is derived from an EMBL/GenBank/DDBJ whole genome shotgun (WGS) entry which is preliminary data.</text>
</comment>
<proteinExistence type="predicted"/>
<accession>A0A177HKS5</accession>
<keyword evidence="1" id="KW-1133">Transmembrane helix</keyword>
<reference evidence="2 3" key="1">
    <citation type="submission" date="2015-12" db="EMBL/GenBank/DDBJ databases">
        <title>Genome sequence of Streptomyces sp. G25.</title>
        <authorList>
            <person name="Poehlein A."/>
            <person name="Roettig A."/>
            <person name="Hiessl S."/>
            <person name="Hauschild P."/>
            <person name="Schauer J."/>
            <person name="Madkour M.H."/>
            <person name="Al-Ansari A.M."/>
            <person name="Almakishah N.H."/>
            <person name="Steinbuechel A."/>
            <person name="Daniel R."/>
        </authorList>
    </citation>
    <scope>NUCLEOTIDE SEQUENCE [LARGE SCALE GENOMIC DNA]</scope>
    <source>
        <strain evidence="3">G25(2015)</strain>
    </source>
</reference>
<protein>
    <submittedName>
        <fullName evidence="2">Uncharacterized protein</fullName>
    </submittedName>
</protein>
<dbReference type="AlphaFoldDB" id="A0A177HKS5"/>
<evidence type="ECO:0000313" key="3">
    <source>
        <dbReference type="Proteomes" id="UP000077381"/>
    </source>
</evidence>
<organism evidence="2 3">
    <name type="scientific">Streptomyces jeddahensis</name>
    <dbReference type="NCBI Taxonomy" id="1716141"/>
    <lineage>
        <taxon>Bacteria</taxon>
        <taxon>Bacillati</taxon>
        <taxon>Actinomycetota</taxon>
        <taxon>Actinomycetes</taxon>
        <taxon>Kitasatosporales</taxon>
        <taxon>Streptomycetaceae</taxon>
        <taxon>Streptomyces</taxon>
    </lineage>
</organism>
<evidence type="ECO:0000313" key="2">
    <source>
        <dbReference type="EMBL" id="OAH11366.1"/>
    </source>
</evidence>
<keyword evidence="3" id="KW-1185">Reference proteome</keyword>
<name>A0A177HKS5_9ACTN</name>
<feature type="transmembrane region" description="Helical" evidence="1">
    <location>
        <begin position="56"/>
        <end position="77"/>
    </location>
</feature>
<dbReference type="Proteomes" id="UP000077381">
    <property type="component" value="Unassembled WGS sequence"/>
</dbReference>
<sequence>MSLTGPNPVVEGRGHMESAPAIFAGTVFVLFGAGLLLWTGARVRHGAPVAHGVNPVASATLATLAGAGALLLGLWCFGRL</sequence>
<gene>
    <name evidence="2" type="ORF">STSP_53150</name>
</gene>
<evidence type="ECO:0000256" key="1">
    <source>
        <dbReference type="SAM" id="Phobius"/>
    </source>
</evidence>
<keyword evidence="1" id="KW-0472">Membrane</keyword>
<dbReference type="EMBL" id="LOHS01000111">
    <property type="protein sequence ID" value="OAH11366.1"/>
    <property type="molecule type" value="Genomic_DNA"/>
</dbReference>
<dbReference type="STRING" id="1716141.STSP_53150"/>
<feature type="transmembrane region" description="Helical" evidence="1">
    <location>
        <begin position="21"/>
        <end position="41"/>
    </location>
</feature>
<keyword evidence="1" id="KW-0812">Transmembrane</keyword>